<protein>
    <submittedName>
        <fullName evidence="12">Uncharacterized protein</fullName>
    </submittedName>
</protein>
<feature type="region of interest" description="Disordered" evidence="8">
    <location>
        <begin position="242"/>
        <end position="272"/>
    </location>
</feature>
<feature type="transmembrane region" description="Helical" evidence="9">
    <location>
        <begin position="54"/>
        <end position="74"/>
    </location>
</feature>
<dbReference type="KEGG" id="sapo:SAPIO_CDS5617"/>
<reference evidence="12 13" key="1">
    <citation type="journal article" date="2014" name="Genome Announc.">
        <title>Draft genome sequence of the pathogenic fungus Scedosporium apiospermum.</title>
        <authorList>
            <person name="Vandeputte P."/>
            <person name="Ghamrawi S."/>
            <person name="Rechenmann M."/>
            <person name="Iltis A."/>
            <person name="Giraud S."/>
            <person name="Fleury M."/>
            <person name="Thornton C."/>
            <person name="Delhaes L."/>
            <person name="Meyer W."/>
            <person name="Papon N."/>
            <person name="Bouchara J.P."/>
        </authorList>
    </citation>
    <scope>NUCLEOTIDE SEQUENCE [LARGE SCALE GENOMIC DNA]</scope>
    <source>
        <strain evidence="12 13">IHEM 14462</strain>
    </source>
</reference>
<evidence type="ECO:0000259" key="11">
    <source>
        <dbReference type="Pfam" id="PF16916"/>
    </source>
</evidence>
<keyword evidence="6 9" id="KW-1133">Transmembrane helix</keyword>
<evidence type="ECO:0000256" key="6">
    <source>
        <dbReference type="ARBA" id="ARBA00022989"/>
    </source>
</evidence>
<keyword evidence="4 9" id="KW-0812">Transmembrane</keyword>
<evidence type="ECO:0000256" key="2">
    <source>
        <dbReference type="ARBA" id="ARBA00008873"/>
    </source>
</evidence>
<dbReference type="HOGENOM" id="CLU_013430_4_2_1"/>
<feature type="compositionally biased region" description="Basic residues" evidence="8">
    <location>
        <begin position="245"/>
        <end position="265"/>
    </location>
</feature>
<dbReference type="SUPFAM" id="SSF160240">
    <property type="entry name" value="Cation efflux protein cytoplasmic domain-like"/>
    <property type="match status" value="1"/>
</dbReference>
<dbReference type="GO" id="GO:0006882">
    <property type="term" value="P:intracellular zinc ion homeostasis"/>
    <property type="evidence" value="ECO:0007669"/>
    <property type="project" value="TreeGrafter"/>
</dbReference>
<organism evidence="12 13">
    <name type="scientific">Pseudallescheria apiosperma</name>
    <name type="common">Scedosporium apiospermum</name>
    <dbReference type="NCBI Taxonomy" id="563466"/>
    <lineage>
        <taxon>Eukaryota</taxon>
        <taxon>Fungi</taxon>
        <taxon>Dikarya</taxon>
        <taxon>Ascomycota</taxon>
        <taxon>Pezizomycotina</taxon>
        <taxon>Sordariomycetes</taxon>
        <taxon>Hypocreomycetidae</taxon>
        <taxon>Microascales</taxon>
        <taxon>Microascaceae</taxon>
        <taxon>Scedosporium</taxon>
    </lineage>
</organism>
<dbReference type="NCBIfam" id="TIGR01297">
    <property type="entry name" value="CDF"/>
    <property type="match status" value="1"/>
</dbReference>
<dbReference type="InterPro" id="IPR027470">
    <property type="entry name" value="Cation_efflux_CTD"/>
</dbReference>
<sequence>MAWSKSSRIITMVWLRAEILGAFFNAVFLIALCVSIVLEAVTRFFDPPEINNPKVMLIVGAFGLASNLVGFAILGGHGHDHGGHDHDHIHEGAHGAEDEQRLAEEGRGEGEILETDAEIAGQGGSAVDVLPHVAIARASSLPRQPTGGMENAAEDRPSVAIRGRARRRAGSAHHHRLASIDDLSIYPSSFRQEIIAASRSQPTYNDVSSSSSSEDNGGADERTALLSDADLPALEPIRFKPTAGRARRGSVTHIHHHHSKPKKDKPHGGLGHSHGDMGMHAMILHVLGDALGNVGVIITALVIWLTDWKYKLYTDPFVSLFITVIILRSALPLTFATSKILLQATPDYIDINELRDDIQNLPGVLSCHHIHVWQLSDTKIVASMHMQVSFPISEEGGEKYMQLAKRARKCLHAYGIHSATIQPEFCPDKSQHREFVSLEDARAHTLDGSGGDGTVSPTSSPNQQVPMCLLECVDDCDQEGCCSVLSTSTTSHSAANNHGHNH</sequence>
<evidence type="ECO:0000256" key="3">
    <source>
        <dbReference type="ARBA" id="ARBA00022448"/>
    </source>
</evidence>
<comment type="similarity">
    <text evidence="2">Belongs to the cation diffusion facilitator (CDF) transporter (TC 2.A.4) family. SLC30A subfamily.</text>
</comment>
<dbReference type="GO" id="GO:0005385">
    <property type="term" value="F:zinc ion transmembrane transporter activity"/>
    <property type="evidence" value="ECO:0007669"/>
    <property type="project" value="TreeGrafter"/>
</dbReference>
<keyword evidence="13" id="KW-1185">Reference proteome</keyword>
<dbReference type="InterPro" id="IPR058533">
    <property type="entry name" value="Cation_efflux_TM"/>
</dbReference>
<feature type="compositionally biased region" description="Polar residues" evidence="8">
    <location>
        <begin position="198"/>
        <end position="207"/>
    </location>
</feature>
<comment type="subcellular location">
    <subcellularLocation>
        <location evidence="1">Membrane</location>
        <topology evidence="1">Multi-pass membrane protein</topology>
    </subcellularLocation>
</comment>
<keyword evidence="7 9" id="KW-0472">Membrane</keyword>
<evidence type="ECO:0000256" key="9">
    <source>
        <dbReference type="SAM" id="Phobius"/>
    </source>
</evidence>
<accession>A0A084G515</accession>
<dbReference type="Pfam" id="PF16916">
    <property type="entry name" value="ZT_dimer"/>
    <property type="match status" value="1"/>
</dbReference>
<evidence type="ECO:0000256" key="7">
    <source>
        <dbReference type="ARBA" id="ARBA00023136"/>
    </source>
</evidence>
<comment type="caution">
    <text evidence="12">The sequence shown here is derived from an EMBL/GenBank/DDBJ whole genome shotgun (WGS) entry which is preliminary data.</text>
</comment>
<feature type="transmembrane region" description="Helical" evidence="9">
    <location>
        <begin position="317"/>
        <end position="336"/>
    </location>
</feature>
<dbReference type="OMA" id="HIHEGAH"/>
<dbReference type="InterPro" id="IPR002524">
    <property type="entry name" value="Cation_efflux"/>
</dbReference>
<dbReference type="Proteomes" id="UP000028545">
    <property type="component" value="Unassembled WGS sequence"/>
</dbReference>
<dbReference type="Gene3D" id="1.20.1510.10">
    <property type="entry name" value="Cation efflux protein transmembrane domain"/>
    <property type="match status" value="2"/>
</dbReference>
<evidence type="ECO:0000256" key="8">
    <source>
        <dbReference type="SAM" id="MobiDB-lite"/>
    </source>
</evidence>
<evidence type="ECO:0000259" key="10">
    <source>
        <dbReference type="Pfam" id="PF01545"/>
    </source>
</evidence>
<dbReference type="Pfam" id="PF01545">
    <property type="entry name" value="Cation_efflux"/>
    <property type="match status" value="2"/>
</dbReference>
<dbReference type="GO" id="GO:0016020">
    <property type="term" value="C:membrane"/>
    <property type="evidence" value="ECO:0007669"/>
    <property type="project" value="UniProtKB-SubCell"/>
</dbReference>
<dbReference type="GeneID" id="27724689"/>
<dbReference type="VEuPathDB" id="FungiDB:SAPIO_CDS5617"/>
<dbReference type="RefSeq" id="XP_016642226.1">
    <property type="nucleotide sequence ID" value="XM_016787911.1"/>
</dbReference>
<feature type="transmembrane region" description="Helical" evidence="9">
    <location>
        <begin position="282"/>
        <end position="305"/>
    </location>
</feature>
<dbReference type="InterPro" id="IPR027469">
    <property type="entry name" value="Cation_efflux_TMD_sf"/>
</dbReference>
<evidence type="ECO:0000313" key="13">
    <source>
        <dbReference type="Proteomes" id="UP000028545"/>
    </source>
</evidence>
<gene>
    <name evidence="12" type="ORF">SAPIO_CDS5617</name>
</gene>
<evidence type="ECO:0000256" key="5">
    <source>
        <dbReference type="ARBA" id="ARBA00022833"/>
    </source>
</evidence>
<evidence type="ECO:0000313" key="12">
    <source>
        <dbReference type="EMBL" id="KEZ42427.1"/>
    </source>
</evidence>
<evidence type="ECO:0000256" key="1">
    <source>
        <dbReference type="ARBA" id="ARBA00004141"/>
    </source>
</evidence>
<feature type="domain" description="Cation efflux protein cytoplasmic" evidence="11">
    <location>
        <begin position="346"/>
        <end position="424"/>
    </location>
</feature>
<keyword evidence="5" id="KW-0862">Zinc</keyword>
<feature type="region of interest" description="Disordered" evidence="8">
    <location>
        <begin position="197"/>
        <end position="220"/>
    </location>
</feature>
<dbReference type="InterPro" id="IPR036837">
    <property type="entry name" value="Cation_efflux_CTD_sf"/>
</dbReference>
<dbReference type="SUPFAM" id="SSF161111">
    <property type="entry name" value="Cation efflux protein transmembrane domain-like"/>
    <property type="match status" value="1"/>
</dbReference>
<feature type="domain" description="Cation efflux protein transmembrane" evidence="10">
    <location>
        <begin position="270"/>
        <end position="342"/>
    </location>
</feature>
<dbReference type="PANTHER" id="PTHR45820">
    <property type="entry name" value="FI23527P1"/>
    <property type="match status" value="1"/>
</dbReference>
<feature type="transmembrane region" description="Helical" evidence="9">
    <location>
        <begin position="20"/>
        <end position="42"/>
    </location>
</feature>
<dbReference type="AlphaFoldDB" id="A0A084G515"/>
<evidence type="ECO:0000256" key="4">
    <source>
        <dbReference type="ARBA" id="ARBA00022692"/>
    </source>
</evidence>
<name>A0A084G515_PSEDA</name>
<keyword evidence="3" id="KW-0813">Transport</keyword>
<proteinExistence type="inferred from homology"/>
<feature type="domain" description="Cation efflux protein transmembrane" evidence="10">
    <location>
        <begin position="15"/>
        <end position="90"/>
    </location>
</feature>
<dbReference type="EMBL" id="JOWA01000099">
    <property type="protein sequence ID" value="KEZ42427.1"/>
    <property type="molecule type" value="Genomic_DNA"/>
</dbReference>
<dbReference type="OrthoDB" id="9944568at2759"/>
<dbReference type="PANTHER" id="PTHR45820:SF4">
    <property type="entry name" value="ZINC TRANSPORTER 63C, ISOFORM F"/>
    <property type="match status" value="1"/>
</dbReference>